<evidence type="ECO:0000256" key="8">
    <source>
        <dbReference type="HAMAP-Rule" id="MF_00131"/>
    </source>
</evidence>
<keyword evidence="6 8" id="KW-0456">Lyase</keyword>
<dbReference type="PANTHER" id="PTHR43406:SF1">
    <property type="entry name" value="TRYPTOPHAN SYNTHASE ALPHA CHAIN, CHLOROPLASTIC"/>
    <property type="match status" value="1"/>
</dbReference>
<accession>A0A227KAI8</accession>
<evidence type="ECO:0000256" key="2">
    <source>
        <dbReference type="ARBA" id="ARBA00011270"/>
    </source>
</evidence>
<dbReference type="PANTHER" id="PTHR43406">
    <property type="entry name" value="TRYPTOPHAN SYNTHASE, ALPHA CHAIN"/>
    <property type="match status" value="1"/>
</dbReference>
<keyword evidence="3 8" id="KW-0028">Amino-acid biosynthesis</keyword>
<keyword evidence="5 8" id="KW-0057">Aromatic amino acid biosynthesis</keyword>
<dbReference type="CDD" id="cd04724">
    <property type="entry name" value="Tryptophan_synthase_alpha"/>
    <property type="match status" value="1"/>
</dbReference>
<comment type="caution">
    <text evidence="10">The sequence shown here is derived from an EMBL/GenBank/DDBJ whole genome shotgun (WGS) entry which is preliminary data.</text>
</comment>
<evidence type="ECO:0000256" key="1">
    <source>
        <dbReference type="ARBA" id="ARBA00004733"/>
    </source>
</evidence>
<evidence type="ECO:0000313" key="11">
    <source>
        <dbReference type="Proteomes" id="UP000214610"/>
    </source>
</evidence>
<evidence type="ECO:0000256" key="9">
    <source>
        <dbReference type="RuleBase" id="RU003662"/>
    </source>
</evidence>
<dbReference type="EMBL" id="NHMP01000011">
    <property type="protein sequence ID" value="OXE44476.1"/>
    <property type="molecule type" value="Genomic_DNA"/>
</dbReference>
<reference evidence="11" key="1">
    <citation type="submission" date="2017-05" db="EMBL/GenBank/DDBJ databases">
        <title>Improved OligoMM genomes.</title>
        <authorList>
            <person name="Garzetti D."/>
        </authorList>
    </citation>
    <scope>NUCLEOTIDE SEQUENCE [LARGE SCALE GENOMIC DNA]</scope>
    <source>
        <strain evidence="11">YL45</strain>
    </source>
</reference>
<comment type="subunit">
    <text evidence="2 8">Tetramer of two alpha and two beta chains.</text>
</comment>
<sequence>MKEKTSMSSIKRAFAAPTVLVPFVTCGDPDLETTKEVVKALAKNGAGIVELGIPFSDPTGEGPLGQEANVRALANGTTTNKIFEMVSELRKEVRIPMVFKTYANVVFGYGTEAFLKKCQEIGIDGLALLDVPYEEREEFSQLCHQYGIDFIFTVAPTSGKRISFIAKEAEGYLYCIGALGPVSSDALKANVTKMVQLAKEANPNLPCIVGLGEVTAELINELKGLCDGFAIAEDIVRITARDGKNAPQAAAEYMRGLKA</sequence>
<comment type="similarity">
    <text evidence="8 9">Belongs to the TrpA family.</text>
</comment>
<comment type="catalytic activity">
    <reaction evidence="7 8">
        <text>(1S,2R)-1-C-(indol-3-yl)glycerol 3-phosphate + L-serine = D-glyceraldehyde 3-phosphate + L-tryptophan + H2O</text>
        <dbReference type="Rhea" id="RHEA:10532"/>
        <dbReference type="ChEBI" id="CHEBI:15377"/>
        <dbReference type="ChEBI" id="CHEBI:33384"/>
        <dbReference type="ChEBI" id="CHEBI:57912"/>
        <dbReference type="ChEBI" id="CHEBI:58866"/>
        <dbReference type="ChEBI" id="CHEBI:59776"/>
        <dbReference type="EC" id="4.2.1.20"/>
    </reaction>
</comment>
<keyword evidence="11" id="KW-1185">Reference proteome</keyword>
<proteinExistence type="inferred from homology"/>
<dbReference type="Pfam" id="PF00290">
    <property type="entry name" value="Trp_syntA"/>
    <property type="match status" value="1"/>
</dbReference>
<dbReference type="SUPFAM" id="SSF51366">
    <property type="entry name" value="Ribulose-phoshate binding barrel"/>
    <property type="match status" value="1"/>
</dbReference>
<dbReference type="GO" id="GO:0005829">
    <property type="term" value="C:cytosol"/>
    <property type="evidence" value="ECO:0007669"/>
    <property type="project" value="TreeGrafter"/>
</dbReference>
<evidence type="ECO:0000256" key="5">
    <source>
        <dbReference type="ARBA" id="ARBA00023141"/>
    </source>
</evidence>
<keyword evidence="4 8" id="KW-0822">Tryptophan biosynthesis</keyword>
<evidence type="ECO:0000256" key="3">
    <source>
        <dbReference type="ARBA" id="ARBA00022605"/>
    </source>
</evidence>
<dbReference type="InterPro" id="IPR013785">
    <property type="entry name" value="Aldolase_TIM"/>
</dbReference>
<name>A0A227KAI8_9BURK</name>
<dbReference type="NCBIfam" id="TIGR00262">
    <property type="entry name" value="trpA"/>
    <property type="match status" value="1"/>
</dbReference>
<dbReference type="UniPathway" id="UPA00035">
    <property type="reaction ID" value="UER00044"/>
</dbReference>
<dbReference type="Proteomes" id="UP000214610">
    <property type="component" value="Unassembled WGS sequence"/>
</dbReference>
<evidence type="ECO:0000256" key="6">
    <source>
        <dbReference type="ARBA" id="ARBA00023239"/>
    </source>
</evidence>
<organism evidence="10 11">
    <name type="scientific">Turicimonas muris</name>
    <dbReference type="NCBI Taxonomy" id="1796652"/>
    <lineage>
        <taxon>Bacteria</taxon>
        <taxon>Pseudomonadati</taxon>
        <taxon>Pseudomonadota</taxon>
        <taxon>Betaproteobacteria</taxon>
        <taxon>Burkholderiales</taxon>
        <taxon>Sutterellaceae</taxon>
        <taxon>Turicimonas</taxon>
    </lineage>
</organism>
<comment type="pathway">
    <text evidence="1 8">Amino-acid biosynthesis; L-tryptophan biosynthesis; L-tryptophan from chorismate: step 5/5.</text>
</comment>
<comment type="function">
    <text evidence="8">The alpha subunit is responsible for the aldol cleavage of indoleglycerol phosphate to indole and glyceraldehyde 3-phosphate.</text>
</comment>
<dbReference type="Gene3D" id="3.20.20.70">
    <property type="entry name" value="Aldolase class I"/>
    <property type="match status" value="1"/>
</dbReference>
<evidence type="ECO:0000256" key="7">
    <source>
        <dbReference type="ARBA" id="ARBA00049047"/>
    </source>
</evidence>
<gene>
    <name evidence="8" type="primary">trpA</name>
    <name evidence="10" type="ORF">ADH67_12125</name>
</gene>
<feature type="active site" description="Proton acceptor" evidence="8">
    <location>
        <position position="50"/>
    </location>
</feature>
<dbReference type="AlphaFoldDB" id="A0A227KAI8"/>
<feature type="active site" description="Proton acceptor" evidence="8">
    <location>
        <position position="61"/>
    </location>
</feature>
<evidence type="ECO:0000256" key="4">
    <source>
        <dbReference type="ARBA" id="ARBA00022822"/>
    </source>
</evidence>
<dbReference type="InterPro" id="IPR011060">
    <property type="entry name" value="RibuloseP-bd_barrel"/>
</dbReference>
<dbReference type="HAMAP" id="MF_00131">
    <property type="entry name" value="Trp_synth_alpha"/>
    <property type="match status" value="1"/>
</dbReference>
<evidence type="ECO:0000313" key="10">
    <source>
        <dbReference type="EMBL" id="OXE44476.1"/>
    </source>
</evidence>
<protein>
    <recommendedName>
        <fullName evidence="8">Tryptophan synthase alpha chain</fullName>
        <ecNumber evidence="8">4.2.1.20</ecNumber>
    </recommendedName>
</protein>
<dbReference type="InterPro" id="IPR002028">
    <property type="entry name" value="Trp_synthase_suA"/>
</dbReference>
<dbReference type="EC" id="4.2.1.20" evidence="8"/>
<dbReference type="GO" id="GO:0004834">
    <property type="term" value="F:tryptophan synthase activity"/>
    <property type="evidence" value="ECO:0007669"/>
    <property type="project" value="UniProtKB-UniRule"/>
</dbReference>